<feature type="region of interest" description="Disordered" evidence="1">
    <location>
        <begin position="1"/>
        <end position="36"/>
    </location>
</feature>
<evidence type="ECO:0000256" key="1">
    <source>
        <dbReference type="SAM" id="MobiDB-lite"/>
    </source>
</evidence>
<reference evidence="2" key="1">
    <citation type="submission" date="2020-03" db="EMBL/GenBank/DDBJ databases">
        <authorList>
            <person name="Weist P."/>
        </authorList>
    </citation>
    <scope>NUCLEOTIDE SEQUENCE</scope>
</reference>
<dbReference type="EMBL" id="CADEAL010003993">
    <property type="protein sequence ID" value="CAB1448943.1"/>
    <property type="molecule type" value="Genomic_DNA"/>
</dbReference>
<accession>A0A9N7VGP1</accession>
<sequence length="250" mass="26873">MGSLAAGIDGAGGDNGTGVLGHGWPPESLPDEGEGPVNTWLTGQFGVYLTHKLQLVEHQSQPASLSQLTRSPAQSLPPTSYLNASESRSSPHLTLRPGNWELVQQPVTYSTDASHLAFLIRLLLAALRRVHTGRRSDAEAWRKRSAKPLAPIHSHVKPLCRSHRTLKRRATPQLPSAVKRSLITAEVCDIMSNARRFGVATASGVNSQAPARQGLALPPRFGVASASGVNPALMRRTTQFENHCATQGRP</sequence>
<comment type="caution">
    <text evidence="2">The sequence shown here is derived from an EMBL/GenBank/DDBJ whole genome shotgun (WGS) entry which is preliminary data.</text>
</comment>
<feature type="region of interest" description="Disordered" evidence="1">
    <location>
        <begin position="64"/>
        <end position="92"/>
    </location>
</feature>
<keyword evidence="3" id="KW-1185">Reference proteome</keyword>
<proteinExistence type="predicted"/>
<gene>
    <name evidence="2" type="ORF">PLEPLA_LOCUS36593</name>
</gene>
<evidence type="ECO:0000313" key="2">
    <source>
        <dbReference type="EMBL" id="CAB1448943.1"/>
    </source>
</evidence>
<dbReference type="Proteomes" id="UP001153269">
    <property type="component" value="Unassembled WGS sequence"/>
</dbReference>
<feature type="compositionally biased region" description="Gly residues" evidence="1">
    <location>
        <begin position="9"/>
        <end position="21"/>
    </location>
</feature>
<protein>
    <submittedName>
        <fullName evidence="2">Uncharacterized protein</fullName>
    </submittedName>
</protein>
<name>A0A9N7VGP1_PLEPL</name>
<evidence type="ECO:0000313" key="3">
    <source>
        <dbReference type="Proteomes" id="UP001153269"/>
    </source>
</evidence>
<dbReference type="AlphaFoldDB" id="A0A9N7VGP1"/>
<organism evidence="2 3">
    <name type="scientific">Pleuronectes platessa</name>
    <name type="common">European plaice</name>
    <dbReference type="NCBI Taxonomy" id="8262"/>
    <lineage>
        <taxon>Eukaryota</taxon>
        <taxon>Metazoa</taxon>
        <taxon>Chordata</taxon>
        <taxon>Craniata</taxon>
        <taxon>Vertebrata</taxon>
        <taxon>Euteleostomi</taxon>
        <taxon>Actinopterygii</taxon>
        <taxon>Neopterygii</taxon>
        <taxon>Teleostei</taxon>
        <taxon>Neoteleostei</taxon>
        <taxon>Acanthomorphata</taxon>
        <taxon>Carangaria</taxon>
        <taxon>Pleuronectiformes</taxon>
        <taxon>Pleuronectoidei</taxon>
        <taxon>Pleuronectidae</taxon>
        <taxon>Pleuronectes</taxon>
    </lineage>
</organism>